<name>A0A0S2I1Z2_9BACT</name>
<dbReference type="GO" id="GO:0043190">
    <property type="term" value="C:ATP-binding cassette (ABC) transporter complex"/>
    <property type="evidence" value="ECO:0007669"/>
    <property type="project" value="InterPro"/>
</dbReference>
<reference evidence="3 4" key="1">
    <citation type="submission" date="2015-11" db="EMBL/GenBank/DDBJ databases">
        <title>Description and complete genome sequence of a novel strain predominating in hypersaline microbial mats and representing a new family of the Bacteriodetes phylum.</title>
        <authorList>
            <person name="Spring S."/>
            <person name="Bunk B."/>
            <person name="Sproer C."/>
            <person name="Klenk H.-P."/>
        </authorList>
    </citation>
    <scope>NUCLEOTIDE SEQUENCE [LARGE SCALE GENOMIC DNA]</scope>
    <source>
        <strain evidence="3 4">L21-Spi-D4</strain>
    </source>
</reference>
<evidence type="ECO:0000313" key="4">
    <source>
        <dbReference type="Proteomes" id="UP000064893"/>
    </source>
</evidence>
<evidence type="ECO:0000256" key="1">
    <source>
        <dbReference type="ARBA" id="ARBA00007162"/>
    </source>
</evidence>
<evidence type="ECO:0000313" key="3">
    <source>
        <dbReference type="EMBL" id="ALO16197.1"/>
    </source>
</evidence>
<keyword evidence="2" id="KW-0732">Signal</keyword>
<dbReference type="EMBL" id="CP013118">
    <property type="protein sequence ID" value="ALO16197.1"/>
    <property type="molecule type" value="Genomic_DNA"/>
</dbReference>
<dbReference type="Proteomes" id="UP000064893">
    <property type="component" value="Chromosome"/>
</dbReference>
<dbReference type="NCBIfam" id="TIGR01098">
    <property type="entry name" value="3A0109s03R"/>
    <property type="match status" value="1"/>
</dbReference>
<organism evidence="3 4">
    <name type="scientific">Salinivirga cyanobacteriivorans</name>
    <dbReference type="NCBI Taxonomy" id="1307839"/>
    <lineage>
        <taxon>Bacteria</taxon>
        <taxon>Pseudomonadati</taxon>
        <taxon>Bacteroidota</taxon>
        <taxon>Bacteroidia</taxon>
        <taxon>Bacteroidales</taxon>
        <taxon>Salinivirgaceae</taxon>
        <taxon>Salinivirga</taxon>
    </lineage>
</organism>
<evidence type="ECO:0000256" key="2">
    <source>
        <dbReference type="ARBA" id="ARBA00022729"/>
    </source>
</evidence>
<proteinExistence type="inferred from homology"/>
<dbReference type="InterPro" id="IPR005770">
    <property type="entry name" value="PhnD"/>
</dbReference>
<dbReference type="PANTHER" id="PTHR35841:SF1">
    <property type="entry name" value="PHOSPHONATES-BINDING PERIPLASMIC PROTEIN"/>
    <property type="match status" value="1"/>
</dbReference>
<dbReference type="Pfam" id="PF12974">
    <property type="entry name" value="Phosphonate-bd"/>
    <property type="match status" value="1"/>
</dbReference>
<dbReference type="RefSeq" id="WP_057953589.1">
    <property type="nucleotide sequence ID" value="NZ_CP013118.1"/>
</dbReference>
<dbReference type="GO" id="GO:0055085">
    <property type="term" value="P:transmembrane transport"/>
    <property type="evidence" value="ECO:0007669"/>
    <property type="project" value="InterPro"/>
</dbReference>
<protein>
    <submittedName>
        <fullName evidence="3">Phosphate-import protein PhnD</fullName>
    </submittedName>
</protein>
<dbReference type="SUPFAM" id="SSF53850">
    <property type="entry name" value="Periplasmic binding protein-like II"/>
    <property type="match status" value="1"/>
</dbReference>
<sequence length="303" mass="34419">MKNIKLLAFIGILISISFVSVMGQTSENKLILGGTYFFEEELLNKLADYLTEELERPVEVKIYEKTSHLHDDMDKHVPDILFMNSYGYVYGHAKYPDYTAFSALGRNGNPDSYKSCIIVSAEAQYKNLDDLIEDASNVDLRFVHATSTSGHIVPRYELRKRDITQAEASFKNIDFAGSHKDAIMAVINGTATAAACGLPSLEYCIEQGNLKKDQYRILWKSHEIQGAPVVYNTELDTDTKEQIKKAFLKMAQKDPDAYKFVQNTFHADMKSQFISVNDSQYDVIRSMASSMEDLILFLNFYMQ</sequence>
<accession>A0A0S2I1Z2</accession>
<gene>
    <name evidence="3" type="primary">phnD</name>
    <name evidence="3" type="ORF">L21SP5_02574</name>
</gene>
<comment type="similarity">
    <text evidence="1">Belongs to the phosphate/phosphite/phosphonate binding protein family.</text>
</comment>
<dbReference type="AlphaFoldDB" id="A0A0S2I1Z2"/>
<dbReference type="OrthoDB" id="9781943at2"/>
<dbReference type="PANTHER" id="PTHR35841">
    <property type="entry name" value="PHOSPHONATES-BINDING PERIPLASMIC PROTEIN"/>
    <property type="match status" value="1"/>
</dbReference>
<dbReference type="STRING" id="1307839.L21SP5_02574"/>
<dbReference type="Gene3D" id="3.40.190.10">
    <property type="entry name" value="Periplasmic binding protein-like II"/>
    <property type="match status" value="2"/>
</dbReference>
<dbReference type="KEGG" id="blq:L21SP5_02574"/>
<keyword evidence="4" id="KW-1185">Reference proteome</keyword>